<dbReference type="RefSeq" id="WP_074674611.1">
    <property type="nucleotide sequence ID" value="NZ_FNTB01000001.1"/>
</dbReference>
<dbReference type="GO" id="GO:0016788">
    <property type="term" value="F:hydrolase activity, acting on ester bonds"/>
    <property type="evidence" value="ECO:0007669"/>
    <property type="project" value="InterPro"/>
</dbReference>
<dbReference type="OrthoDB" id="4535652at2"/>
<dbReference type="AlphaFoldDB" id="A0A1H4V0C9"/>
<organism evidence="2 3">
    <name type="scientific">Maribacter dokdonensis</name>
    <dbReference type="NCBI Taxonomy" id="320912"/>
    <lineage>
        <taxon>Bacteria</taxon>
        <taxon>Pseudomonadati</taxon>
        <taxon>Bacteroidota</taxon>
        <taxon>Flavobacteriia</taxon>
        <taxon>Flavobacteriales</taxon>
        <taxon>Flavobacteriaceae</taxon>
        <taxon>Maribacter</taxon>
    </lineage>
</organism>
<evidence type="ECO:0000259" key="1">
    <source>
        <dbReference type="Pfam" id="PF07819"/>
    </source>
</evidence>
<protein>
    <submittedName>
        <fullName evidence="2">PGAP1-like protein</fullName>
    </submittedName>
</protein>
<dbReference type="SUPFAM" id="SSF53474">
    <property type="entry name" value="alpha/beta-Hydrolases"/>
    <property type="match status" value="1"/>
</dbReference>
<dbReference type="Gene3D" id="3.40.50.1820">
    <property type="entry name" value="alpha/beta hydrolase"/>
    <property type="match status" value="1"/>
</dbReference>
<dbReference type="EMBL" id="FNTB01000001">
    <property type="protein sequence ID" value="SEC74250.1"/>
    <property type="molecule type" value="Genomic_DNA"/>
</dbReference>
<feature type="domain" description="GPI inositol-deacylase PGAP1-like alpha/beta" evidence="1">
    <location>
        <begin position="191"/>
        <end position="264"/>
    </location>
</feature>
<evidence type="ECO:0000313" key="3">
    <source>
        <dbReference type="Proteomes" id="UP000183038"/>
    </source>
</evidence>
<evidence type="ECO:0000313" key="2">
    <source>
        <dbReference type="EMBL" id="SEC74250.1"/>
    </source>
</evidence>
<dbReference type="InterPro" id="IPR029058">
    <property type="entry name" value="AB_hydrolase_fold"/>
</dbReference>
<reference evidence="2 3" key="1">
    <citation type="submission" date="2016-10" db="EMBL/GenBank/DDBJ databases">
        <authorList>
            <person name="de Groot N.N."/>
        </authorList>
    </citation>
    <scope>NUCLEOTIDE SEQUENCE [LARGE SCALE GENOMIC DNA]</scope>
    <source>
        <strain evidence="2 3">MAR_2009_71</strain>
    </source>
</reference>
<proteinExistence type="predicted"/>
<dbReference type="Pfam" id="PF07819">
    <property type="entry name" value="PGAP1"/>
    <property type="match status" value="1"/>
</dbReference>
<dbReference type="Proteomes" id="UP000183038">
    <property type="component" value="Unassembled WGS sequence"/>
</dbReference>
<dbReference type="InterPro" id="IPR012908">
    <property type="entry name" value="PGAP1-ab_dom-like"/>
</dbReference>
<gene>
    <name evidence="2" type="ORF">SAMN05192540_3965</name>
</gene>
<sequence>MELNKAGLSLSLPATQWHTNQAANISSIEVDFGNGSGYVSLNNGASANTTFSSIEIYNVTYRLKLTNNTYLYSRQKLKVNTVTPNLTAKNSYPVTLEYKTATRTYLGVAGSVTLQIANGSSDNKIRKPLIVVEGLDTGILAASGRIGDSDYFTFESEIINNAGSELRNLITCNTAIDYDVIYVNWDNGTDYIQRNAYALQEVIKWVNAQKAANGSTTPNVVLGQSMGGIVARYALKDMENRGEQHKTSLYISHDAPHQGAHIPVGILYFGRHMVDQFIKTPVGNLDIPVNSGTVGLSDLKELLDAPATKQLLINSVNSNFQVENNSAFMTELRNLGYPAQTRNIALSNASHCAQGQAVTAGSQVFGATANGRTTFLTDLVLAITPLGAISSTATSIVLDEPGFLLGLLPGRSKLNIDF</sequence>
<name>A0A1H4V0C9_9FLAO</name>
<accession>A0A1H4V0C9</accession>